<dbReference type="RefSeq" id="WP_435144403.1">
    <property type="nucleotide sequence ID" value="NZ_CP170812.1"/>
</dbReference>
<dbReference type="Proteomes" id="UP000733372">
    <property type="component" value="Unassembled WGS sequence"/>
</dbReference>
<protein>
    <submittedName>
        <fullName evidence="2">Uncharacterized protein</fullName>
    </submittedName>
</protein>
<name>A0A943FXQ1_9FIRM</name>
<dbReference type="AlphaFoldDB" id="A0A943FXQ1"/>
<reference evidence="2" key="1">
    <citation type="submission" date="2021-02" db="EMBL/GenBank/DDBJ databases">
        <title>Infant gut strain persistence is associated with maternal origin, phylogeny, and functional potential including surface adhesion and iron acquisition.</title>
        <authorList>
            <person name="Lou Y.C."/>
        </authorList>
    </citation>
    <scope>NUCLEOTIDE SEQUENCE</scope>
    <source>
        <strain evidence="2">L3_101_367G1_dasL3_101_367G1_metabat.metabat.26</strain>
    </source>
</reference>
<dbReference type="EMBL" id="JAGZAM010000013">
    <property type="protein sequence ID" value="MBS5688002.1"/>
    <property type="molecule type" value="Genomic_DNA"/>
</dbReference>
<evidence type="ECO:0000256" key="1">
    <source>
        <dbReference type="SAM" id="MobiDB-lite"/>
    </source>
</evidence>
<comment type="caution">
    <text evidence="2">The sequence shown here is derived from an EMBL/GenBank/DDBJ whole genome shotgun (WGS) entry which is preliminary data.</text>
</comment>
<evidence type="ECO:0000313" key="2">
    <source>
        <dbReference type="EMBL" id="MBS5688002.1"/>
    </source>
</evidence>
<proteinExistence type="predicted"/>
<sequence length="50" mass="5467">MQHFIQASTTSGQTGGGGTKADDFQQESTFVKMMLDKKAKQVPLCFKNLS</sequence>
<accession>A0A943FXQ1</accession>
<evidence type="ECO:0000313" key="3">
    <source>
        <dbReference type="Proteomes" id="UP000733372"/>
    </source>
</evidence>
<feature type="region of interest" description="Disordered" evidence="1">
    <location>
        <begin position="1"/>
        <end position="23"/>
    </location>
</feature>
<organism evidence="2 3">
    <name type="scientific">Faecalibacterium prausnitzii</name>
    <dbReference type="NCBI Taxonomy" id="853"/>
    <lineage>
        <taxon>Bacteria</taxon>
        <taxon>Bacillati</taxon>
        <taxon>Bacillota</taxon>
        <taxon>Clostridia</taxon>
        <taxon>Eubacteriales</taxon>
        <taxon>Oscillospiraceae</taxon>
        <taxon>Faecalibacterium</taxon>
    </lineage>
</organism>
<gene>
    <name evidence="2" type="ORF">KHW66_08290</name>
</gene>